<sequence>MTFSFYPPFIFLVYVACGLCASVCFCELGECAKWWLVGLSFEFLFEHNTVQQRVKRLACCCVIGWDRSK</sequence>
<reference evidence="1" key="1">
    <citation type="submission" date="2018-01" db="EMBL/GenBank/DDBJ databases">
        <title>An insight into the sialome of Amazonian anophelines.</title>
        <authorList>
            <person name="Ribeiro J.M."/>
            <person name="Scarpassa V."/>
            <person name="Calvo E."/>
        </authorList>
    </citation>
    <scope>NUCLEOTIDE SEQUENCE</scope>
</reference>
<accession>A0A2M4D5N2</accession>
<proteinExistence type="predicted"/>
<dbReference type="AlphaFoldDB" id="A0A2M4D5N2"/>
<protein>
    <submittedName>
        <fullName evidence="1">Putative secreted protein</fullName>
    </submittedName>
</protein>
<organism evidence="1">
    <name type="scientific">Anopheles darlingi</name>
    <name type="common">Mosquito</name>
    <dbReference type="NCBI Taxonomy" id="43151"/>
    <lineage>
        <taxon>Eukaryota</taxon>
        <taxon>Metazoa</taxon>
        <taxon>Ecdysozoa</taxon>
        <taxon>Arthropoda</taxon>
        <taxon>Hexapoda</taxon>
        <taxon>Insecta</taxon>
        <taxon>Pterygota</taxon>
        <taxon>Neoptera</taxon>
        <taxon>Endopterygota</taxon>
        <taxon>Diptera</taxon>
        <taxon>Nematocera</taxon>
        <taxon>Culicoidea</taxon>
        <taxon>Culicidae</taxon>
        <taxon>Anophelinae</taxon>
        <taxon>Anopheles</taxon>
    </lineage>
</organism>
<dbReference type="EMBL" id="GGFL01008716">
    <property type="protein sequence ID" value="MBW72894.1"/>
    <property type="molecule type" value="Transcribed_RNA"/>
</dbReference>
<name>A0A2M4D5N2_ANODA</name>
<evidence type="ECO:0000313" key="1">
    <source>
        <dbReference type="EMBL" id="MBW72894.1"/>
    </source>
</evidence>